<organism evidence="1 2">
    <name type="scientific">Pacificispira spongiicola</name>
    <dbReference type="NCBI Taxonomy" id="2729598"/>
    <lineage>
        <taxon>Bacteria</taxon>
        <taxon>Pseudomonadati</taxon>
        <taxon>Pseudomonadota</taxon>
        <taxon>Alphaproteobacteria</taxon>
        <taxon>Rhodospirillales</taxon>
        <taxon>Rhodospirillaceae</taxon>
        <taxon>Pacificispira</taxon>
    </lineage>
</organism>
<dbReference type="InterPro" id="IPR007833">
    <property type="entry name" value="Capsule_polysaccharide_synth"/>
</dbReference>
<comment type="caution">
    <text evidence="1">The sequence shown here is derived from an EMBL/GenBank/DDBJ whole genome shotgun (WGS) entry which is preliminary data.</text>
</comment>
<dbReference type="GO" id="GO:0000271">
    <property type="term" value="P:polysaccharide biosynthetic process"/>
    <property type="evidence" value="ECO:0007669"/>
    <property type="project" value="InterPro"/>
</dbReference>
<protein>
    <submittedName>
        <fullName evidence="1">Uncharacterized protein</fullName>
    </submittedName>
</protein>
<dbReference type="Pfam" id="PF05159">
    <property type="entry name" value="Capsule_synth"/>
    <property type="match status" value="1"/>
</dbReference>
<gene>
    <name evidence="1" type="ORF">HH303_13845</name>
</gene>
<sequence length="497" mass="55274">MRSIAFEAHPEQRAVLPHLARWLRQEKAIRSYLYVGSAQDRDYYRSHFPDSFDDIVVAPQLHAVTSDGIHPADHMDDGVRNLAVDIETKTGTPLNHIVMASRHLGRGYALLGSNHPLSREAVRTDNTTAVRRCVFGVRFWAEEIRTKNIVAVAGFSKLAAVGAAYSGVPFRQLSMARFGNYFYWADDVFGTSDTIRQRLETLKAARETSDLAMAAPYKAYSSVVQEYAAATRLPTTLRKMAHRIAQQLYWRLRGYAKANNYYLVEDLRYMWRFRRDGVRLSGTDAARLSDLDGTRFVFFPLSTEPELSLSQLSPEFFFQHAAIAAVSRDLPAGVRLAVKDTMFALGRRPDGFYKALADLKNVVVLNVAEQGFDIVKQAAGVVTINGTAGFEAAVSGKPVLAFGRHNLYNGLDHVQHVESLHDLREPLRRMLSGEGTDEAARQGPLLLRAIAETCVDGREFDLTSRDTVPTAFVEDLGRSLCQSLEFTVPDGVAVGKG</sequence>
<dbReference type="Proteomes" id="UP000539372">
    <property type="component" value="Unassembled WGS sequence"/>
</dbReference>
<dbReference type="GO" id="GO:0015774">
    <property type="term" value="P:polysaccharide transport"/>
    <property type="evidence" value="ECO:0007669"/>
    <property type="project" value="InterPro"/>
</dbReference>
<dbReference type="RefSeq" id="WP_169625961.1">
    <property type="nucleotide sequence ID" value="NZ_JABBNT010000004.1"/>
</dbReference>
<proteinExistence type="predicted"/>
<evidence type="ECO:0000313" key="1">
    <source>
        <dbReference type="EMBL" id="NMM45573.1"/>
    </source>
</evidence>
<evidence type="ECO:0000313" key="2">
    <source>
        <dbReference type="Proteomes" id="UP000539372"/>
    </source>
</evidence>
<accession>A0A7Y0E1S3</accession>
<dbReference type="EMBL" id="JABBNT010000004">
    <property type="protein sequence ID" value="NMM45573.1"/>
    <property type="molecule type" value="Genomic_DNA"/>
</dbReference>
<dbReference type="AlphaFoldDB" id="A0A7Y0E1S3"/>
<name>A0A7Y0E1S3_9PROT</name>
<reference evidence="1 2" key="1">
    <citation type="submission" date="2020-04" db="EMBL/GenBank/DDBJ databases">
        <title>Rhodospirillaceae bacterium KN72 isolated from deep sea.</title>
        <authorList>
            <person name="Zhang D.-C."/>
        </authorList>
    </citation>
    <scope>NUCLEOTIDE SEQUENCE [LARGE SCALE GENOMIC DNA]</scope>
    <source>
        <strain evidence="1 2">KN72</strain>
    </source>
</reference>
<keyword evidence="2" id="KW-1185">Reference proteome</keyword>